<reference evidence="5" key="2">
    <citation type="journal article" date="2023" name="BMC Genomics">
        <title>Pest status, molecular evolution, and epigenetic factors derived from the genome assembly of Frankliniella fusca, a thysanopteran phytovirus vector.</title>
        <authorList>
            <person name="Catto M.A."/>
            <person name="Labadie P.E."/>
            <person name="Jacobson A.L."/>
            <person name="Kennedy G.G."/>
            <person name="Srinivasan R."/>
            <person name="Hunt B.G."/>
        </authorList>
    </citation>
    <scope>NUCLEOTIDE SEQUENCE</scope>
    <source>
        <strain evidence="5">PL_HMW_Pooled</strain>
    </source>
</reference>
<keyword evidence="6" id="KW-1185">Reference proteome</keyword>
<reference evidence="5" key="1">
    <citation type="submission" date="2021-07" db="EMBL/GenBank/DDBJ databases">
        <authorList>
            <person name="Catto M.A."/>
            <person name="Jacobson A."/>
            <person name="Kennedy G."/>
            <person name="Labadie P."/>
            <person name="Hunt B.G."/>
            <person name="Srinivasan R."/>
        </authorList>
    </citation>
    <scope>NUCLEOTIDE SEQUENCE</scope>
    <source>
        <strain evidence="5">PL_HMW_Pooled</strain>
        <tissue evidence="5">Head</tissue>
    </source>
</reference>
<dbReference type="SMART" id="SM00700">
    <property type="entry name" value="JHBP"/>
    <property type="match status" value="1"/>
</dbReference>
<name>A0AAE1LD21_9NEOP</name>
<evidence type="ECO:0000256" key="4">
    <source>
        <dbReference type="SAM" id="SignalP"/>
    </source>
</evidence>
<dbReference type="PANTHER" id="PTHR11008:SF32">
    <property type="entry name" value="CIRCADIAN CLOCK-CONTROLLED PROTEIN DAYWAKE-RELATED"/>
    <property type="match status" value="1"/>
</dbReference>
<organism evidence="5 6">
    <name type="scientific">Frankliniella fusca</name>
    <dbReference type="NCBI Taxonomy" id="407009"/>
    <lineage>
        <taxon>Eukaryota</taxon>
        <taxon>Metazoa</taxon>
        <taxon>Ecdysozoa</taxon>
        <taxon>Arthropoda</taxon>
        <taxon>Hexapoda</taxon>
        <taxon>Insecta</taxon>
        <taxon>Pterygota</taxon>
        <taxon>Neoptera</taxon>
        <taxon>Paraneoptera</taxon>
        <taxon>Thysanoptera</taxon>
        <taxon>Terebrantia</taxon>
        <taxon>Thripoidea</taxon>
        <taxon>Thripidae</taxon>
        <taxon>Frankliniella</taxon>
    </lineage>
</organism>
<comment type="caution">
    <text evidence="5">The sequence shown here is derived from an EMBL/GenBank/DDBJ whole genome shotgun (WGS) entry which is preliminary data.</text>
</comment>
<sequence length="253" mass="28177">MKCHILTAALLLLCAAGSTRGGKLPPNIKRCARTDPNVNECLRLAVQDALPKLRDGLPKLGLHRLDPLVIDELRISQGTGPINMDLTFTNMTTTKILDDVKVSKVRFDYDNLVLEATTITPVVLAKSKYSVGGRVLLLPIRGSGDSVVNLFDVTTDLVIKGKRITKADGKDYLDIQSVIAKLTPKRMEMKMENLFNGDKQLGETMNRVMNDNWQQVYAEVGPSFAQAYQELFKRPARALFLHVPIDDIYPQKL</sequence>
<evidence type="ECO:0000256" key="3">
    <source>
        <dbReference type="ARBA" id="ARBA00060902"/>
    </source>
</evidence>
<dbReference type="AlphaFoldDB" id="A0AAE1LD21"/>
<dbReference type="PANTHER" id="PTHR11008">
    <property type="entry name" value="PROTEIN TAKEOUT-LIKE PROTEIN"/>
    <property type="match status" value="1"/>
</dbReference>
<feature type="chain" id="PRO_5042204174" evidence="4">
    <location>
        <begin position="22"/>
        <end position="253"/>
    </location>
</feature>
<dbReference type="Proteomes" id="UP001219518">
    <property type="component" value="Unassembled WGS sequence"/>
</dbReference>
<gene>
    <name evidence="5" type="ORF">KUF71_023129</name>
</gene>
<dbReference type="EMBL" id="JAHWGI010000335">
    <property type="protein sequence ID" value="KAK3913672.1"/>
    <property type="molecule type" value="Genomic_DNA"/>
</dbReference>
<dbReference type="InterPro" id="IPR010562">
    <property type="entry name" value="Haemolymph_juvenile_hormone-bd"/>
</dbReference>
<dbReference type="FunFam" id="3.15.10.30:FF:000001">
    <property type="entry name" value="Takeout-like protein 1"/>
    <property type="match status" value="1"/>
</dbReference>
<accession>A0AAE1LD21</accession>
<comment type="similarity">
    <text evidence="3">Belongs to the TO family.</text>
</comment>
<dbReference type="Gene3D" id="3.15.10.30">
    <property type="entry name" value="Haemolymph juvenile hormone binding protein"/>
    <property type="match status" value="1"/>
</dbReference>
<evidence type="ECO:0000313" key="5">
    <source>
        <dbReference type="EMBL" id="KAK3913672.1"/>
    </source>
</evidence>
<dbReference type="InterPro" id="IPR038606">
    <property type="entry name" value="To_sf"/>
</dbReference>
<proteinExistence type="inferred from homology"/>
<dbReference type="GO" id="GO:0005615">
    <property type="term" value="C:extracellular space"/>
    <property type="evidence" value="ECO:0007669"/>
    <property type="project" value="TreeGrafter"/>
</dbReference>
<dbReference type="Pfam" id="PF06585">
    <property type="entry name" value="JHBP"/>
    <property type="match status" value="1"/>
</dbReference>
<keyword evidence="2" id="KW-0090">Biological rhythms</keyword>
<dbReference type="GO" id="GO:0007623">
    <property type="term" value="P:circadian rhythm"/>
    <property type="evidence" value="ECO:0007669"/>
    <property type="project" value="UniProtKB-ARBA"/>
</dbReference>
<keyword evidence="1 4" id="KW-0732">Signal</keyword>
<evidence type="ECO:0000313" key="6">
    <source>
        <dbReference type="Proteomes" id="UP001219518"/>
    </source>
</evidence>
<feature type="signal peptide" evidence="4">
    <location>
        <begin position="1"/>
        <end position="21"/>
    </location>
</feature>
<evidence type="ECO:0000256" key="1">
    <source>
        <dbReference type="ARBA" id="ARBA00022729"/>
    </source>
</evidence>
<evidence type="ECO:0000256" key="2">
    <source>
        <dbReference type="ARBA" id="ARBA00023108"/>
    </source>
</evidence>
<protein>
    <submittedName>
        <fullName evidence="5">Protein takeout</fullName>
    </submittedName>
</protein>